<feature type="transmembrane region" description="Helical" evidence="1">
    <location>
        <begin position="21"/>
        <end position="42"/>
    </location>
</feature>
<keyword evidence="1" id="KW-1133">Transmembrane helix</keyword>
<name>A0A1M6QSY9_9ACTN</name>
<keyword evidence="3" id="KW-1185">Reference proteome</keyword>
<proteinExistence type="predicted"/>
<sequence length="235" mass="24369">MRNTTGTGTRPAAEERPRPPFVGMAVAALAVAGMAAVSWAVWPDLAQMVHGGRYNLDGSPNMVPRWLLAVAMPFTSALVAAILGAVPTLTHHLQHSLKLPVGRPPGDTTRAMNALMVLLSLFLLVTHAVVVFNGAGWDFPTARVAGVAVGLLLIGVALVVPGPASAASGLGTAVDRWWADARRPVAFGMAAVGAVQIAVALMVENAILVGSTALLLLPAMGLGMAFPLLKRRRRG</sequence>
<feature type="transmembrane region" description="Helical" evidence="1">
    <location>
        <begin position="209"/>
        <end position="229"/>
    </location>
</feature>
<reference evidence="2 3" key="1">
    <citation type="submission" date="2016-11" db="EMBL/GenBank/DDBJ databases">
        <authorList>
            <person name="Jaros S."/>
            <person name="Januszkiewicz K."/>
            <person name="Wedrychowicz H."/>
        </authorList>
    </citation>
    <scope>NUCLEOTIDE SEQUENCE [LARGE SCALE GENOMIC DNA]</scope>
    <source>
        <strain evidence="2 3">CGMCC 4.5723</strain>
    </source>
</reference>
<feature type="transmembrane region" description="Helical" evidence="1">
    <location>
        <begin position="66"/>
        <end position="90"/>
    </location>
</feature>
<evidence type="ECO:0000256" key="1">
    <source>
        <dbReference type="SAM" id="Phobius"/>
    </source>
</evidence>
<feature type="transmembrane region" description="Helical" evidence="1">
    <location>
        <begin position="185"/>
        <end position="203"/>
    </location>
</feature>
<feature type="transmembrane region" description="Helical" evidence="1">
    <location>
        <begin position="111"/>
        <end position="132"/>
    </location>
</feature>
<dbReference type="STRING" id="758803.SAMN05421803_11614"/>
<keyword evidence="1" id="KW-0812">Transmembrane</keyword>
<evidence type="ECO:0008006" key="4">
    <source>
        <dbReference type="Google" id="ProtNLM"/>
    </source>
</evidence>
<dbReference type="AlphaFoldDB" id="A0A1M6QSY9"/>
<gene>
    <name evidence="2" type="ORF">SAMN05421803_11614</name>
</gene>
<evidence type="ECO:0000313" key="2">
    <source>
        <dbReference type="EMBL" id="SHK23371.1"/>
    </source>
</evidence>
<accession>A0A1M6QSY9</accession>
<dbReference type="EMBL" id="FQZK01000016">
    <property type="protein sequence ID" value="SHK23371.1"/>
    <property type="molecule type" value="Genomic_DNA"/>
</dbReference>
<dbReference type="Proteomes" id="UP000184452">
    <property type="component" value="Unassembled WGS sequence"/>
</dbReference>
<protein>
    <recommendedName>
        <fullName evidence="4">DUF1648 domain-containing protein</fullName>
    </recommendedName>
</protein>
<organism evidence="2 3">
    <name type="scientific">Nocardiopsis flavescens</name>
    <dbReference type="NCBI Taxonomy" id="758803"/>
    <lineage>
        <taxon>Bacteria</taxon>
        <taxon>Bacillati</taxon>
        <taxon>Actinomycetota</taxon>
        <taxon>Actinomycetes</taxon>
        <taxon>Streptosporangiales</taxon>
        <taxon>Nocardiopsidaceae</taxon>
        <taxon>Nocardiopsis</taxon>
    </lineage>
</organism>
<dbReference type="RefSeq" id="WP_073381368.1">
    <property type="nucleotide sequence ID" value="NZ_FQZK01000016.1"/>
</dbReference>
<keyword evidence="1" id="KW-0472">Membrane</keyword>
<feature type="transmembrane region" description="Helical" evidence="1">
    <location>
        <begin position="144"/>
        <end position="164"/>
    </location>
</feature>
<evidence type="ECO:0000313" key="3">
    <source>
        <dbReference type="Proteomes" id="UP000184452"/>
    </source>
</evidence>